<comment type="subcellular location">
    <subcellularLocation>
        <location evidence="1">Cell membrane</location>
        <topology evidence="1">Multi-pass membrane protein</topology>
    </subcellularLocation>
</comment>
<evidence type="ECO:0000256" key="5">
    <source>
        <dbReference type="ARBA" id="ARBA00022692"/>
    </source>
</evidence>
<evidence type="ECO:0000256" key="3">
    <source>
        <dbReference type="ARBA" id="ARBA00022448"/>
    </source>
</evidence>
<keyword evidence="7 8" id="KW-0472">Membrane</keyword>
<feature type="transmembrane region" description="Helical" evidence="8">
    <location>
        <begin position="88"/>
        <end position="114"/>
    </location>
</feature>
<dbReference type="EMBL" id="JADCKA010000012">
    <property type="protein sequence ID" value="MBE5035974.1"/>
    <property type="molecule type" value="Genomic_DNA"/>
</dbReference>
<dbReference type="RefSeq" id="WP_226385619.1">
    <property type="nucleotide sequence ID" value="NZ_JADCKA010000012.1"/>
</dbReference>
<evidence type="ECO:0000313" key="9">
    <source>
        <dbReference type="EMBL" id="MBE5035974.1"/>
    </source>
</evidence>
<feature type="transmembrane region" description="Helical" evidence="8">
    <location>
        <begin position="345"/>
        <end position="378"/>
    </location>
</feature>
<evidence type="ECO:0000256" key="1">
    <source>
        <dbReference type="ARBA" id="ARBA00004651"/>
    </source>
</evidence>
<protein>
    <submittedName>
        <fullName evidence="9">AI-2E family transporter</fullName>
    </submittedName>
</protein>
<organism evidence="9 10">
    <name type="scientific">Gallibacter intestinalis</name>
    <dbReference type="NCBI Taxonomy" id="2779356"/>
    <lineage>
        <taxon>Bacteria</taxon>
        <taxon>Bacillati</taxon>
        <taxon>Bacillota</taxon>
        <taxon>Clostridia</taxon>
        <taxon>Eubacteriales</taxon>
        <taxon>Eubacteriaceae</taxon>
        <taxon>Gallibacter</taxon>
    </lineage>
</organism>
<evidence type="ECO:0000256" key="4">
    <source>
        <dbReference type="ARBA" id="ARBA00022475"/>
    </source>
</evidence>
<evidence type="ECO:0000256" key="8">
    <source>
        <dbReference type="SAM" id="Phobius"/>
    </source>
</evidence>
<evidence type="ECO:0000313" key="10">
    <source>
        <dbReference type="Proteomes" id="UP001516588"/>
    </source>
</evidence>
<keyword evidence="6 8" id="KW-1133">Transmembrane helix</keyword>
<feature type="transmembrane region" description="Helical" evidence="8">
    <location>
        <begin position="276"/>
        <end position="295"/>
    </location>
</feature>
<keyword evidence="4" id="KW-1003">Cell membrane</keyword>
<feature type="transmembrane region" description="Helical" evidence="8">
    <location>
        <begin position="44"/>
        <end position="67"/>
    </location>
</feature>
<reference evidence="9 10" key="1">
    <citation type="submission" date="2020-10" db="EMBL/GenBank/DDBJ databases">
        <title>ChiBAC.</title>
        <authorList>
            <person name="Zenner C."/>
            <person name="Hitch T.C.A."/>
            <person name="Clavel T."/>
        </authorList>
    </citation>
    <scope>NUCLEOTIDE SEQUENCE [LARGE SCALE GENOMIC DNA]</scope>
    <source>
        <strain evidence="9 10">DSM 108706</strain>
    </source>
</reference>
<proteinExistence type="inferred from homology"/>
<comment type="similarity">
    <text evidence="2">Belongs to the autoinducer-2 exporter (AI-2E) (TC 2.A.86) family.</text>
</comment>
<feature type="transmembrane region" description="Helical" evidence="8">
    <location>
        <begin position="302"/>
        <end position="325"/>
    </location>
</feature>
<name>A0ABR9QYN3_9FIRM</name>
<comment type="caution">
    <text evidence="9">The sequence shown here is derived from an EMBL/GenBank/DDBJ whole genome shotgun (WGS) entry which is preliminary data.</text>
</comment>
<feature type="transmembrane region" description="Helical" evidence="8">
    <location>
        <begin position="12"/>
        <end position="32"/>
    </location>
</feature>
<keyword evidence="5 8" id="KW-0812">Transmembrane</keyword>
<sequence>MIRNRIEGKYIRAGIVAFIVIAASIVLFFAIFRAEGLMEALRSAGSIIAPFVYGLVVAYLLCPLYNVTYRGCRKVKFFKLGKKDYRRIIAKILASIVSLLALFGIIIGLLWMVIPGMIESITAIVRMMPGQINDLTIWVENTFHNMKDSSAPMAAFLDAVVLNAREWIENTMIPGSETIITSLSNVAFDIITGVWNFIIGIVICMFFLNSKEIFAAHSRKLVFAVVNEEKANRFLYGAHYVNRVFGKYINGKLIDSLVVGVVCFIVMSLFNWPYAMLISVIVGVTNIIPFFGPFIGAIPSALLLLMVDPWICLYFLIFTLILQQIEGNILAPKILGGSTGLPSFWVMFAIVVGGGLFGFAGMILGIPIFACVYAYTAYTVNNKLEKKGLTTDLTVYKKMDAKFDEEFEQNNSEGV</sequence>
<dbReference type="PANTHER" id="PTHR21716:SF53">
    <property type="entry name" value="PERMEASE PERM-RELATED"/>
    <property type="match status" value="1"/>
</dbReference>
<dbReference type="InterPro" id="IPR002549">
    <property type="entry name" value="AI-2E-like"/>
</dbReference>
<keyword evidence="10" id="KW-1185">Reference proteome</keyword>
<dbReference type="PANTHER" id="PTHR21716">
    <property type="entry name" value="TRANSMEMBRANE PROTEIN"/>
    <property type="match status" value="1"/>
</dbReference>
<accession>A0ABR9QYN3</accession>
<gene>
    <name evidence="9" type="ORF">INF20_06775</name>
</gene>
<dbReference type="Proteomes" id="UP001516588">
    <property type="component" value="Unassembled WGS sequence"/>
</dbReference>
<evidence type="ECO:0000256" key="6">
    <source>
        <dbReference type="ARBA" id="ARBA00022989"/>
    </source>
</evidence>
<feature type="transmembrane region" description="Helical" evidence="8">
    <location>
        <begin position="186"/>
        <end position="208"/>
    </location>
</feature>
<dbReference type="Pfam" id="PF01594">
    <property type="entry name" value="AI-2E_transport"/>
    <property type="match status" value="1"/>
</dbReference>
<keyword evidence="3" id="KW-0813">Transport</keyword>
<evidence type="ECO:0000256" key="7">
    <source>
        <dbReference type="ARBA" id="ARBA00023136"/>
    </source>
</evidence>
<feature type="transmembrane region" description="Helical" evidence="8">
    <location>
        <begin position="253"/>
        <end position="270"/>
    </location>
</feature>
<evidence type="ECO:0000256" key="2">
    <source>
        <dbReference type="ARBA" id="ARBA00009773"/>
    </source>
</evidence>